<proteinExistence type="predicted"/>
<gene>
    <name evidence="1" type="ORF">Tco_1070583</name>
</gene>
<reference evidence="1" key="2">
    <citation type="submission" date="2022-01" db="EMBL/GenBank/DDBJ databases">
        <authorList>
            <person name="Yamashiro T."/>
            <person name="Shiraishi A."/>
            <person name="Satake H."/>
            <person name="Nakayama K."/>
        </authorList>
    </citation>
    <scope>NUCLEOTIDE SEQUENCE</scope>
</reference>
<comment type="caution">
    <text evidence="1">The sequence shown here is derived from an EMBL/GenBank/DDBJ whole genome shotgun (WGS) entry which is preliminary data.</text>
</comment>
<accession>A0ABQ5HLU4</accession>
<dbReference type="Proteomes" id="UP001151760">
    <property type="component" value="Unassembled WGS sequence"/>
</dbReference>
<evidence type="ECO:0000313" key="1">
    <source>
        <dbReference type="EMBL" id="GJT88866.1"/>
    </source>
</evidence>
<keyword evidence="2" id="KW-1185">Reference proteome</keyword>
<organism evidence="1 2">
    <name type="scientific">Tanacetum coccineum</name>
    <dbReference type="NCBI Taxonomy" id="301880"/>
    <lineage>
        <taxon>Eukaryota</taxon>
        <taxon>Viridiplantae</taxon>
        <taxon>Streptophyta</taxon>
        <taxon>Embryophyta</taxon>
        <taxon>Tracheophyta</taxon>
        <taxon>Spermatophyta</taxon>
        <taxon>Magnoliopsida</taxon>
        <taxon>eudicotyledons</taxon>
        <taxon>Gunneridae</taxon>
        <taxon>Pentapetalae</taxon>
        <taxon>asterids</taxon>
        <taxon>campanulids</taxon>
        <taxon>Asterales</taxon>
        <taxon>Asteraceae</taxon>
        <taxon>Asteroideae</taxon>
        <taxon>Anthemideae</taxon>
        <taxon>Anthemidinae</taxon>
        <taxon>Tanacetum</taxon>
    </lineage>
</organism>
<protein>
    <submittedName>
        <fullName evidence="1">Uncharacterized protein</fullName>
    </submittedName>
</protein>
<name>A0ABQ5HLU4_9ASTR</name>
<dbReference type="EMBL" id="BQNB010019770">
    <property type="protein sequence ID" value="GJT88866.1"/>
    <property type="molecule type" value="Genomic_DNA"/>
</dbReference>
<sequence length="116" mass="13207">MDRNTKNGLWDFYVKECNNKGSISDTELNAQEGNRIYNFEESNQYSPQIPVPAECDIKDPNELCKSEEFMVVRYSIGSDEEFITLSPSKYDTWEKPMGACLASTMTSLIRNITDGT</sequence>
<evidence type="ECO:0000313" key="2">
    <source>
        <dbReference type="Proteomes" id="UP001151760"/>
    </source>
</evidence>
<reference evidence="1" key="1">
    <citation type="journal article" date="2022" name="Int. J. Mol. Sci.">
        <title>Draft Genome of Tanacetum Coccineum: Genomic Comparison of Closely Related Tanacetum-Family Plants.</title>
        <authorList>
            <person name="Yamashiro T."/>
            <person name="Shiraishi A."/>
            <person name="Nakayama K."/>
            <person name="Satake H."/>
        </authorList>
    </citation>
    <scope>NUCLEOTIDE SEQUENCE</scope>
</reference>